<name>A0A517NWA1_9BACT</name>
<feature type="region of interest" description="Disordered" evidence="1">
    <location>
        <begin position="53"/>
        <end position="77"/>
    </location>
</feature>
<sequence>MNPAVTATQISHCVYFVSVAERLINNRTGFLTGLKSCFVIDSKMFIKLVSPPQQQGNFPHSVTQRANATRAQASTPA</sequence>
<evidence type="ECO:0000313" key="2">
    <source>
        <dbReference type="EMBL" id="QDT11376.1"/>
    </source>
</evidence>
<dbReference type="EMBL" id="CP036526">
    <property type="protein sequence ID" value="QDT11376.1"/>
    <property type="molecule type" value="Genomic_DNA"/>
</dbReference>
<reference evidence="2 3" key="1">
    <citation type="submission" date="2019-02" db="EMBL/GenBank/DDBJ databases">
        <title>Deep-cultivation of Planctomycetes and their phenomic and genomic characterization uncovers novel biology.</title>
        <authorList>
            <person name="Wiegand S."/>
            <person name="Jogler M."/>
            <person name="Boedeker C."/>
            <person name="Pinto D."/>
            <person name="Vollmers J."/>
            <person name="Rivas-Marin E."/>
            <person name="Kohn T."/>
            <person name="Peeters S.H."/>
            <person name="Heuer A."/>
            <person name="Rast P."/>
            <person name="Oberbeckmann S."/>
            <person name="Bunk B."/>
            <person name="Jeske O."/>
            <person name="Meyerdierks A."/>
            <person name="Storesund J.E."/>
            <person name="Kallscheuer N."/>
            <person name="Luecker S."/>
            <person name="Lage O.M."/>
            <person name="Pohl T."/>
            <person name="Merkel B.J."/>
            <person name="Hornburger P."/>
            <person name="Mueller R.-W."/>
            <person name="Bruemmer F."/>
            <person name="Labrenz M."/>
            <person name="Spormann A.M."/>
            <person name="Op den Camp H."/>
            <person name="Overmann J."/>
            <person name="Amann R."/>
            <person name="Jetten M.S.M."/>
            <person name="Mascher T."/>
            <person name="Medema M.H."/>
            <person name="Devos D.P."/>
            <person name="Kaster A.-K."/>
            <person name="Ovreas L."/>
            <person name="Rohde M."/>
            <person name="Galperin M.Y."/>
            <person name="Jogler C."/>
        </authorList>
    </citation>
    <scope>NUCLEOTIDE SEQUENCE [LARGE SCALE GENOMIC DNA]</scope>
    <source>
        <strain evidence="2 3">K23_9</strain>
    </source>
</reference>
<accession>A0A517NWA1</accession>
<evidence type="ECO:0000256" key="1">
    <source>
        <dbReference type="SAM" id="MobiDB-lite"/>
    </source>
</evidence>
<dbReference type="AlphaFoldDB" id="A0A517NWA1"/>
<gene>
    <name evidence="2" type="ORF">K239x_33710</name>
</gene>
<protein>
    <submittedName>
        <fullName evidence="2">Uncharacterized protein</fullName>
    </submittedName>
</protein>
<organism evidence="2 3">
    <name type="scientific">Stieleria marina</name>
    <dbReference type="NCBI Taxonomy" id="1930275"/>
    <lineage>
        <taxon>Bacteria</taxon>
        <taxon>Pseudomonadati</taxon>
        <taxon>Planctomycetota</taxon>
        <taxon>Planctomycetia</taxon>
        <taxon>Pirellulales</taxon>
        <taxon>Pirellulaceae</taxon>
        <taxon>Stieleria</taxon>
    </lineage>
</organism>
<proteinExistence type="predicted"/>
<keyword evidence="3" id="KW-1185">Reference proteome</keyword>
<evidence type="ECO:0000313" key="3">
    <source>
        <dbReference type="Proteomes" id="UP000319817"/>
    </source>
</evidence>
<dbReference type="Proteomes" id="UP000319817">
    <property type="component" value="Chromosome"/>
</dbReference>